<proteinExistence type="predicted"/>
<dbReference type="InterPro" id="IPR025419">
    <property type="entry name" value="DUF4142"/>
</dbReference>
<sequence length="194" mass="21332">MFFPRVVVVASLLFAVGACSPDASKRDPVADAKFQNEKRIGEEDITKKQEHDAEFMVNSAVNGSLELELSKLAQQKATTPAVKDLAMRLVQQHAEMSNALKSLADRKSIVLPTSLGKEQQEQVQKLAGLTGTPFDKQYLDALVEAHKDDVDSFDDMSEDAYDGDIRGFAAKYLPGLKEHLEAAKQAQDQVKDLP</sequence>
<dbReference type="Proteomes" id="UP000632273">
    <property type="component" value="Unassembled WGS sequence"/>
</dbReference>
<comment type="caution">
    <text evidence="2">The sequence shown here is derived from an EMBL/GenBank/DDBJ whole genome shotgun (WGS) entry which is preliminary data.</text>
</comment>
<dbReference type="Pfam" id="PF13628">
    <property type="entry name" value="DUF4142"/>
    <property type="match status" value="1"/>
</dbReference>
<evidence type="ECO:0000313" key="2">
    <source>
        <dbReference type="EMBL" id="GGF04714.1"/>
    </source>
</evidence>
<dbReference type="PANTHER" id="PTHR38593">
    <property type="entry name" value="BLR2558 PROTEIN"/>
    <property type="match status" value="1"/>
</dbReference>
<accession>A0ABQ1TWH3</accession>
<dbReference type="PROSITE" id="PS51257">
    <property type="entry name" value="PROKAR_LIPOPROTEIN"/>
    <property type="match status" value="1"/>
</dbReference>
<reference evidence="3" key="1">
    <citation type="journal article" date="2019" name="Int. J. Syst. Evol. Microbiol.">
        <title>The Global Catalogue of Microorganisms (GCM) 10K type strain sequencing project: providing services to taxonomists for standard genome sequencing and annotation.</title>
        <authorList>
            <consortium name="The Broad Institute Genomics Platform"/>
            <consortium name="The Broad Institute Genome Sequencing Center for Infectious Disease"/>
            <person name="Wu L."/>
            <person name="Ma J."/>
        </authorList>
    </citation>
    <scope>NUCLEOTIDE SEQUENCE [LARGE SCALE GENOMIC DNA]</scope>
    <source>
        <strain evidence="3">CGMCC 1.15197</strain>
    </source>
</reference>
<evidence type="ECO:0000313" key="3">
    <source>
        <dbReference type="Proteomes" id="UP000632273"/>
    </source>
</evidence>
<dbReference type="EMBL" id="BMHT01000002">
    <property type="protein sequence ID" value="GGF04714.1"/>
    <property type="molecule type" value="Genomic_DNA"/>
</dbReference>
<name>A0ABQ1TWH3_9BACT</name>
<evidence type="ECO:0000259" key="1">
    <source>
        <dbReference type="Pfam" id="PF13628"/>
    </source>
</evidence>
<dbReference type="PANTHER" id="PTHR38593:SF1">
    <property type="entry name" value="BLR2558 PROTEIN"/>
    <property type="match status" value="1"/>
</dbReference>
<dbReference type="RefSeq" id="WP_188812654.1">
    <property type="nucleotide sequence ID" value="NZ_BMHT01000002.1"/>
</dbReference>
<dbReference type="Gene3D" id="1.20.1260.10">
    <property type="match status" value="1"/>
</dbReference>
<organism evidence="2 3">
    <name type="scientific">Hymenobacter cavernae</name>
    <dbReference type="NCBI Taxonomy" id="2044852"/>
    <lineage>
        <taxon>Bacteria</taxon>
        <taxon>Pseudomonadati</taxon>
        <taxon>Bacteroidota</taxon>
        <taxon>Cytophagia</taxon>
        <taxon>Cytophagales</taxon>
        <taxon>Hymenobacteraceae</taxon>
        <taxon>Hymenobacter</taxon>
    </lineage>
</organism>
<dbReference type="InterPro" id="IPR012347">
    <property type="entry name" value="Ferritin-like"/>
</dbReference>
<gene>
    <name evidence="2" type="ORF">GCM10011383_14820</name>
</gene>
<keyword evidence="3" id="KW-1185">Reference proteome</keyword>
<protein>
    <recommendedName>
        <fullName evidence="1">DUF4142 domain-containing protein</fullName>
    </recommendedName>
</protein>
<feature type="domain" description="DUF4142" evidence="1">
    <location>
        <begin position="51"/>
        <end position="185"/>
    </location>
</feature>